<dbReference type="PANTHER" id="PTHR34501">
    <property type="entry name" value="PROTEIN YDDL-RELATED"/>
    <property type="match status" value="1"/>
</dbReference>
<keyword evidence="6 11" id="KW-0732">Signal</keyword>
<keyword evidence="15" id="KW-1185">Reference proteome</keyword>
<comment type="subunit">
    <text evidence="2">Homotrimer.</text>
</comment>
<dbReference type="EMBL" id="CACSIK010000001">
    <property type="protein sequence ID" value="CAA0087109.1"/>
    <property type="molecule type" value="Genomic_DNA"/>
</dbReference>
<keyword evidence="4" id="KW-1134">Transmembrane beta strand</keyword>
<dbReference type="RefSeq" id="WP_159267831.1">
    <property type="nucleotide sequence ID" value="NZ_CACSIK010000001.1"/>
</dbReference>
<accession>A0A5S9Q7Y8</accession>
<dbReference type="SUPFAM" id="SSF56935">
    <property type="entry name" value="Porins"/>
    <property type="match status" value="1"/>
</dbReference>
<comment type="subcellular location">
    <subcellularLocation>
        <location evidence="1">Cell outer membrane</location>
        <topology evidence="1">Multi-pass membrane protein</topology>
    </subcellularLocation>
</comment>
<keyword evidence="3" id="KW-0813">Transport</keyword>
<dbReference type="EMBL" id="CACSIM010000005">
    <property type="protein sequence ID" value="CAA0114070.1"/>
    <property type="molecule type" value="Genomic_DNA"/>
</dbReference>
<dbReference type="Proteomes" id="UP000439591">
    <property type="component" value="Unassembled WGS sequence"/>
</dbReference>
<feature type="chain" id="PRO_5036372923" description="Porin domain-containing protein" evidence="11">
    <location>
        <begin position="20"/>
        <end position="319"/>
    </location>
</feature>
<evidence type="ECO:0000313" key="14">
    <source>
        <dbReference type="EMBL" id="CAA0114070.1"/>
    </source>
</evidence>
<dbReference type="Pfam" id="PF13609">
    <property type="entry name" value="Porin_4"/>
    <property type="match status" value="1"/>
</dbReference>
<evidence type="ECO:0000256" key="6">
    <source>
        <dbReference type="ARBA" id="ARBA00022729"/>
    </source>
</evidence>
<dbReference type="Proteomes" id="UP000435877">
    <property type="component" value="Unassembled WGS sequence"/>
</dbReference>
<dbReference type="OrthoDB" id="8957883at2"/>
<dbReference type="GO" id="GO:0009279">
    <property type="term" value="C:cell outer membrane"/>
    <property type="evidence" value="ECO:0007669"/>
    <property type="project" value="UniProtKB-SubCell"/>
</dbReference>
<keyword evidence="5" id="KW-0812">Transmembrane</keyword>
<evidence type="ECO:0000256" key="3">
    <source>
        <dbReference type="ARBA" id="ARBA00022448"/>
    </source>
</evidence>
<keyword evidence="8" id="KW-0626">Porin</keyword>
<evidence type="ECO:0000313" key="13">
    <source>
        <dbReference type="EMBL" id="CAA0087109.1"/>
    </source>
</evidence>
<evidence type="ECO:0000256" key="7">
    <source>
        <dbReference type="ARBA" id="ARBA00023065"/>
    </source>
</evidence>
<evidence type="ECO:0000259" key="12">
    <source>
        <dbReference type="Pfam" id="PF13609"/>
    </source>
</evidence>
<dbReference type="InterPro" id="IPR023614">
    <property type="entry name" value="Porin_dom_sf"/>
</dbReference>
<dbReference type="InterPro" id="IPR050298">
    <property type="entry name" value="Gram-neg_bact_OMP"/>
</dbReference>
<dbReference type="PANTHER" id="PTHR34501:SF9">
    <property type="entry name" value="MAJOR OUTER MEMBRANE PROTEIN P.IA"/>
    <property type="match status" value="1"/>
</dbReference>
<dbReference type="Gene3D" id="2.40.160.10">
    <property type="entry name" value="Porin"/>
    <property type="match status" value="1"/>
</dbReference>
<protein>
    <recommendedName>
        <fullName evidence="12">Porin domain-containing protein</fullName>
    </recommendedName>
</protein>
<evidence type="ECO:0000256" key="5">
    <source>
        <dbReference type="ARBA" id="ARBA00022692"/>
    </source>
</evidence>
<keyword evidence="10" id="KW-0998">Cell outer membrane</keyword>
<keyword evidence="9" id="KW-0472">Membrane</keyword>
<name>A0A5S9Q7Y8_9GAMM</name>
<gene>
    <name evidence="13" type="ORF">IHBHHGIJ_01214</name>
    <name evidence="14" type="ORF">KFEGEMFD_02954</name>
</gene>
<evidence type="ECO:0000256" key="4">
    <source>
        <dbReference type="ARBA" id="ARBA00022452"/>
    </source>
</evidence>
<evidence type="ECO:0000256" key="2">
    <source>
        <dbReference type="ARBA" id="ARBA00011233"/>
    </source>
</evidence>
<keyword evidence="7" id="KW-0406">Ion transport</keyword>
<evidence type="ECO:0000256" key="10">
    <source>
        <dbReference type="ARBA" id="ARBA00023237"/>
    </source>
</evidence>
<feature type="signal peptide" evidence="11">
    <location>
        <begin position="1"/>
        <end position="19"/>
    </location>
</feature>
<evidence type="ECO:0000256" key="1">
    <source>
        <dbReference type="ARBA" id="ARBA00004571"/>
    </source>
</evidence>
<proteinExistence type="predicted"/>
<feature type="domain" description="Porin" evidence="12">
    <location>
        <begin position="18"/>
        <end position="299"/>
    </location>
</feature>
<evidence type="ECO:0000313" key="15">
    <source>
        <dbReference type="Proteomes" id="UP000435877"/>
    </source>
</evidence>
<evidence type="ECO:0000256" key="9">
    <source>
        <dbReference type="ARBA" id="ARBA00023136"/>
    </source>
</evidence>
<evidence type="ECO:0000256" key="11">
    <source>
        <dbReference type="SAM" id="SignalP"/>
    </source>
</evidence>
<organism evidence="14 16">
    <name type="scientific">Zhongshania aliphaticivorans</name>
    <dbReference type="NCBI Taxonomy" id="1470434"/>
    <lineage>
        <taxon>Bacteria</taxon>
        <taxon>Pseudomonadati</taxon>
        <taxon>Pseudomonadota</taxon>
        <taxon>Gammaproteobacteria</taxon>
        <taxon>Cellvibrionales</taxon>
        <taxon>Spongiibacteraceae</taxon>
        <taxon>Zhongshania</taxon>
    </lineage>
</organism>
<dbReference type="GO" id="GO:0015288">
    <property type="term" value="F:porin activity"/>
    <property type="evidence" value="ECO:0007669"/>
    <property type="project" value="UniProtKB-KW"/>
</dbReference>
<evidence type="ECO:0000313" key="16">
    <source>
        <dbReference type="Proteomes" id="UP000439591"/>
    </source>
</evidence>
<sequence>MNKVLLLTAMMIGHLFVYADTQFYGQANISYQKTHTEISANSDQWELNSNSSRIGIRGEIPVDNSGISAFYQAEYEVAFDDGEATTDETFKQRNTFIGVKGEWGTVLAGHTDTATKEIRRQVDLFNDLAVGDVKNYMSGENRMKNTLRYHTPRLFERFSGSVAVVSDEDSNQDNNDGSTISLSYQHNKFILAVAHDEDINEQNLSRAIAHFETGDFGIGALIQTAENTGSDSTNRDEVASLLSLEYHATEKLDLKIQTGQADIELDNNDQQFKQVAIGIDYNLNKSVMAYGYGAEITRKTSGASTLKDRTAGVGMVLRF</sequence>
<dbReference type="GO" id="GO:0006811">
    <property type="term" value="P:monoatomic ion transport"/>
    <property type="evidence" value="ECO:0007669"/>
    <property type="project" value="UniProtKB-KW"/>
</dbReference>
<dbReference type="InterPro" id="IPR033900">
    <property type="entry name" value="Gram_neg_porin_domain"/>
</dbReference>
<dbReference type="CDD" id="cd00342">
    <property type="entry name" value="gram_neg_porins"/>
    <property type="match status" value="1"/>
</dbReference>
<evidence type="ECO:0000256" key="8">
    <source>
        <dbReference type="ARBA" id="ARBA00023114"/>
    </source>
</evidence>
<reference evidence="15 16" key="1">
    <citation type="submission" date="2019-11" db="EMBL/GenBank/DDBJ databases">
        <authorList>
            <person name="Holert J."/>
        </authorList>
    </citation>
    <scope>NUCLEOTIDE SEQUENCE [LARGE SCALE GENOMIC DNA]</scope>
    <source>
        <strain evidence="14">BC3_2A</strain>
        <strain evidence="13">SB11_1A</strain>
    </source>
</reference>
<dbReference type="GO" id="GO:0046930">
    <property type="term" value="C:pore complex"/>
    <property type="evidence" value="ECO:0007669"/>
    <property type="project" value="UniProtKB-KW"/>
</dbReference>
<dbReference type="AlphaFoldDB" id="A0A5S9Q7Y8"/>